<protein>
    <submittedName>
        <fullName evidence="2">Uncharacterized protein</fullName>
    </submittedName>
</protein>
<organism evidence="2 3">
    <name type="scientific">Glutamicibacter mysorens</name>
    <dbReference type="NCBI Taxonomy" id="257984"/>
    <lineage>
        <taxon>Bacteria</taxon>
        <taxon>Bacillati</taxon>
        <taxon>Actinomycetota</taxon>
        <taxon>Actinomycetes</taxon>
        <taxon>Micrococcales</taxon>
        <taxon>Micrococcaceae</taxon>
        <taxon>Glutamicibacter</taxon>
    </lineage>
</organism>
<dbReference type="EMBL" id="PGEY01000001">
    <property type="protein sequence ID" value="PJJ44213.1"/>
    <property type="molecule type" value="Genomic_DNA"/>
</dbReference>
<name>A0ABX4MYX1_9MICC</name>
<keyword evidence="1" id="KW-0472">Membrane</keyword>
<sequence length="38" mass="4066">MHKATQGIVRSVFYSTVFIIMVTVPQAIAQAVGAPVAY</sequence>
<keyword evidence="1" id="KW-1133">Transmembrane helix</keyword>
<gene>
    <name evidence="2" type="ORF">ATK23_1441</name>
</gene>
<evidence type="ECO:0000256" key="1">
    <source>
        <dbReference type="SAM" id="Phobius"/>
    </source>
</evidence>
<feature type="transmembrane region" description="Helical" evidence="1">
    <location>
        <begin position="12"/>
        <end position="32"/>
    </location>
</feature>
<proteinExistence type="predicted"/>
<evidence type="ECO:0000313" key="3">
    <source>
        <dbReference type="Proteomes" id="UP000229263"/>
    </source>
</evidence>
<comment type="caution">
    <text evidence="2">The sequence shown here is derived from an EMBL/GenBank/DDBJ whole genome shotgun (WGS) entry which is preliminary data.</text>
</comment>
<keyword evidence="1" id="KW-0812">Transmembrane</keyword>
<reference evidence="2 3" key="1">
    <citation type="submission" date="2017-11" db="EMBL/GenBank/DDBJ databases">
        <title>Sequencing the genomes of 1000 actinobacteria strains.</title>
        <authorList>
            <person name="Klenk H.-P."/>
        </authorList>
    </citation>
    <scope>NUCLEOTIDE SEQUENCE [LARGE SCALE GENOMIC DNA]</scope>
    <source>
        <strain evidence="2 3">DSM 12798</strain>
    </source>
</reference>
<evidence type="ECO:0000313" key="2">
    <source>
        <dbReference type="EMBL" id="PJJ44213.1"/>
    </source>
</evidence>
<keyword evidence="3" id="KW-1185">Reference proteome</keyword>
<accession>A0ABX4MYX1</accession>
<dbReference type="Proteomes" id="UP000229263">
    <property type="component" value="Unassembled WGS sequence"/>
</dbReference>